<accession>A0ABS1V4N3</accession>
<evidence type="ECO:0000313" key="3">
    <source>
        <dbReference type="EMBL" id="MBL6456673.1"/>
    </source>
</evidence>
<proteinExistence type="predicted"/>
<dbReference type="InterPro" id="IPR001296">
    <property type="entry name" value="Glyco_trans_1"/>
</dbReference>
<comment type="caution">
    <text evidence="3">The sequence shown here is derived from an EMBL/GenBank/DDBJ whole genome shotgun (WGS) entry which is preliminary data.</text>
</comment>
<name>A0ABS1V4N3_9PROT</name>
<dbReference type="PANTHER" id="PTHR45947:SF3">
    <property type="entry name" value="SULFOQUINOVOSYL TRANSFERASE SQD2"/>
    <property type="match status" value="1"/>
</dbReference>
<sequence>MQHVTQIIGDGKAGGGTTVVLDLSRRLAERGFGVTVAGQPDSYLLDEARRAGLETLEIDFSRRSGSLDVARRLSAHLERRPDTILHAHGARAGLPAAMLPRGARRALAYTVHGFHYQHKRAGVRQAARWAEWFCAKRADARVYVSANERALALRDGIIGQEDTHEVIHNGTAARTVAPAAGEARFDIAFLGRLHPQKNPLILPRILRAMQPQRPRLAVIGGGECEAALRASVASAGLEAQVTFLGAQSHDQALAALAQSRVMLLPSRWEGLPVSVIEAMQLGIPVVASRVPGTDELVVEGKTGHLCGVDDVEGYAQRLTALLGDAAACQRMGAAAMRRAAEGFSLDRQVDRHAALYRWLAKQQPKAVLDLAAIHAGA</sequence>
<dbReference type="CDD" id="cd03801">
    <property type="entry name" value="GT4_PimA-like"/>
    <property type="match status" value="1"/>
</dbReference>
<evidence type="ECO:0000259" key="1">
    <source>
        <dbReference type="Pfam" id="PF00534"/>
    </source>
</evidence>
<evidence type="ECO:0000259" key="2">
    <source>
        <dbReference type="Pfam" id="PF13579"/>
    </source>
</evidence>
<dbReference type="Gene3D" id="3.40.50.2000">
    <property type="entry name" value="Glycogen Phosphorylase B"/>
    <property type="match status" value="2"/>
</dbReference>
<dbReference type="Pfam" id="PF00534">
    <property type="entry name" value="Glycos_transf_1"/>
    <property type="match status" value="1"/>
</dbReference>
<gene>
    <name evidence="3" type="ORF">JMJ55_15160</name>
</gene>
<dbReference type="Pfam" id="PF13579">
    <property type="entry name" value="Glyco_trans_4_4"/>
    <property type="match status" value="1"/>
</dbReference>
<dbReference type="EMBL" id="JAEUXJ010000005">
    <property type="protein sequence ID" value="MBL6456673.1"/>
    <property type="molecule type" value="Genomic_DNA"/>
</dbReference>
<dbReference type="InterPro" id="IPR050194">
    <property type="entry name" value="Glycosyltransferase_grp1"/>
</dbReference>
<dbReference type="InterPro" id="IPR028098">
    <property type="entry name" value="Glyco_trans_4-like_N"/>
</dbReference>
<feature type="domain" description="Glycosyltransferase subfamily 4-like N-terminal" evidence="2">
    <location>
        <begin position="14"/>
        <end position="170"/>
    </location>
</feature>
<keyword evidence="4" id="KW-1185">Reference proteome</keyword>
<feature type="domain" description="Glycosyl transferase family 1" evidence="1">
    <location>
        <begin position="183"/>
        <end position="336"/>
    </location>
</feature>
<organism evidence="3 4">
    <name type="scientific">Belnapia mucosa</name>
    <dbReference type="NCBI Taxonomy" id="2804532"/>
    <lineage>
        <taxon>Bacteria</taxon>
        <taxon>Pseudomonadati</taxon>
        <taxon>Pseudomonadota</taxon>
        <taxon>Alphaproteobacteria</taxon>
        <taxon>Acetobacterales</taxon>
        <taxon>Roseomonadaceae</taxon>
        <taxon>Belnapia</taxon>
    </lineage>
</organism>
<reference evidence="3 4" key="1">
    <citation type="submission" date="2021-01" db="EMBL/GenBank/DDBJ databases">
        <title>Belnapia mucosa sp. nov. and Belnapia arida sp. nov., isolated from the Tabernas Desert (Almeria, Spain).</title>
        <authorList>
            <person name="Molina-Menor E."/>
            <person name="Vidal-Verdu A."/>
            <person name="Calonge A."/>
            <person name="Satari L."/>
            <person name="Pereto Magraner J."/>
            <person name="Porcar Miralles M."/>
        </authorList>
    </citation>
    <scope>NUCLEOTIDE SEQUENCE [LARGE SCALE GENOMIC DNA]</scope>
    <source>
        <strain evidence="3 4">T6</strain>
    </source>
</reference>
<dbReference type="PANTHER" id="PTHR45947">
    <property type="entry name" value="SULFOQUINOVOSYL TRANSFERASE SQD2"/>
    <property type="match status" value="1"/>
</dbReference>
<dbReference type="RefSeq" id="WP_202826390.1">
    <property type="nucleotide sequence ID" value="NZ_JAEUXJ010000005.1"/>
</dbReference>
<evidence type="ECO:0000313" key="4">
    <source>
        <dbReference type="Proteomes" id="UP000606490"/>
    </source>
</evidence>
<protein>
    <submittedName>
        <fullName evidence="3">Glycosyltransferase family 4 protein</fullName>
    </submittedName>
</protein>
<dbReference type="Proteomes" id="UP000606490">
    <property type="component" value="Unassembled WGS sequence"/>
</dbReference>
<dbReference type="SUPFAM" id="SSF53756">
    <property type="entry name" value="UDP-Glycosyltransferase/glycogen phosphorylase"/>
    <property type="match status" value="1"/>
</dbReference>